<sequence>MDGDRAMVSKEVSELFKSVLFSYKETPAIHGLQGFLMVRVFLQDLLANAVKSRVSDSQYTVLTLKLNIFLLSKCFDYKKSRHFLFYHTGFIAPY</sequence>
<proteinExistence type="predicted"/>
<gene>
    <name evidence="1" type="ORF">INF28_10840</name>
</gene>
<dbReference type="Proteomes" id="UP000806542">
    <property type="component" value="Unassembled WGS sequence"/>
</dbReference>
<dbReference type="EMBL" id="JADCKB010000028">
    <property type="protein sequence ID" value="MBE5040955.1"/>
    <property type="molecule type" value="Genomic_DNA"/>
</dbReference>
<evidence type="ECO:0000313" key="1">
    <source>
        <dbReference type="EMBL" id="MBE5040955.1"/>
    </source>
</evidence>
<protein>
    <submittedName>
        <fullName evidence="1">Uncharacterized protein</fullName>
    </submittedName>
</protein>
<keyword evidence="2" id="KW-1185">Reference proteome</keyword>
<accession>A0A9D5M5G4</accession>
<name>A0A9D5M5G4_9FIRM</name>
<dbReference type="AlphaFoldDB" id="A0A9D5M5G4"/>
<evidence type="ECO:0000313" key="2">
    <source>
        <dbReference type="Proteomes" id="UP000806542"/>
    </source>
</evidence>
<comment type="caution">
    <text evidence="1">The sequence shown here is derived from an EMBL/GenBank/DDBJ whole genome shotgun (WGS) entry which is preliminary data.</text>
</comment>
<dbReference type="RefSeq" id="WP_226393496.1">
    <property type="nucleotide sequence ID" value="NZ_JADCKB010000028.1"/>
</dbReference>
<organism evidence="1 2">
    <name type="scientific">Ructibacterium gallinarum</name>
    <dbReference type="NCBI Taxonomy" id="2779355"/>
    <lineage>
        <taxon>Bacteria</taxon>
        <taxon>Bacillati</taxon>
        <taxon>Bacillota</taxon>
        <taxon>Clostridia</taxon>
        <taxon>Eubacteriales</taxon>
        <taxon>Oscillospiraceae</taxon>
        <taxon>Ructibacterium</taxon>
    </lineage>
</organism>
<reference evidence="1" key="1">
    <citation type="submission" date="2020-10" db="EMBL/GenBank/DDBJ databases">
        <title>ChiBAC.</title>
        <authorList>
            <person name="Zenner C."/>
            <person name="Hitch T.C.A."/>
            <person name="Clavel T."/>
        </authorList>
    </citation>
    <scope>NUCLEOTIDE SEQUENCE</scope>
    <source>
        <strain evidence="1">DSM 107454</strain>
    </source>
</reference>